<comment type="caution">
    <text evidence="2">The sequence shown here is derived from an EMBL/GenBank/DDBJ whole genome shotgun (WGS) entry which is preliminary data.</text>
</comment>
<accession>A0A8S3DQP6</accession>
<reference evidence="2" key="1">
    <citation type="submission" date="2021-02" db="EMBL/GenBank/DDBJ databases">
        <authorList>
            <person name="Nowell W R."/>
        </authorList>
    </citation>
    <scope>NUCLEOTIDE SEQUENCE</scope>
</reference>
<proteinExistence type="predicted"/>
<dbReference type="InterPro" id="IPR032682">
    <property type="entry name" value="Cnd1_C"/>
</dbReference>
<protein>
    <recommendedName>
        <fullName evidence="1">Condensin complex subunit 1 C-terminal domain-containing protein</fullName>
    </recommendedName>
</protein>
<feature type="non-terminal residue" evidence="2">
    <location>
        <position position="62"/>
    </location>
</feature>
<feature type="domain" description="Condensin complex subunit 1 C-terminal" evidence="1">
    <location>
        <begin position="13"/>
        <end position="62"/>
    </location>
</feature>
<evidence type="ECO:0000259" key="1">
    <source>
        <dbReference type="Pfam" id="PF12717"/>
    </source>
</evidence>
<feature type="non-terminal residue" evidence="2">
    <location>
        <position position="1"/>
    </location>
</feature>
<dbReference type="AlphaFoldDB" id="A0A8S3DQP6"/>
<name>A0A8S3DQP6_9BILA</name>
<evidence type="ECO:0000313" key="3">
    <source>
        <dbReference type="Proteomes" id="UP000676336"/>
    </source>
</evidence>
<gene>
    <name evidence="2" type="ORF">SMN809_LOCUS56527</name>
</gene>
<dbReference type="EMBL" id="CAJOBI010202452">
    <property type="protein sequence ID" value="CAF4995651.1"/>
    <property type="molecule type" value="Genomic_DNA"/>
</dbReference>
<dbReference type="Proteomes" id="UP000676336">
    <property type="component" value="Unassembled WGS sequence"/>
</dbReference>
<sequence>IFELSKICSYSSVRSALIVSLGDLLLRHPNIIEPFTPQFYAQIHDIDLSVGETALCTIAILI</sequence>
<evidence type="ECO:0000313" key="2">
    <source>
        <dbReference type="EMBL" id="CAF4995651.1"/>
    </source>
</evidence>
<dbReference type="Pfam" id="PF12717">
    <property type="entry name" value="Cnd1"/>
    <property type="match status" value="1"/>
</dbReference>
<organism evidence="2 3">
    <name type="scientific">Rotaria magnacalcarata</name>
    <dbReference type="NCBI Taxonomy" id="392030"/>
    <lineage>
        <taxon>Eukaryota</taxon>
        <taxon>Metazoa</taxon>
        <taxon>Spiralia</taxon>
        <taxon>Gnathifera</taxon>
        <taxon>Rotifera</taxon>
        <taxon>Eurotatoria</taxon>
        <taxon>Bdelloidea</taxon>
        <taxon>Philodinida</taxon>
        <taxon>Philodinidae</taxon>
        <taxon>Rotaria</taxon>
    </lineage>
</organism>